<feature type="domain" description="KOW" evidence="4">
    <location>
        <begin position="2"/>
        <end position="29"/>
    </location>
</feature>
<evidence type="ECO:0000256" key="3">
    <source>
        <dbReference type="ARBA" id="ARBA00023274"/>
    </source>
</evidence>
<reference evidence="5" key="1">
    <citation type="submission" date="2018-05" db="EMBL/GenBank/DDBJ databases">
        <authorList>
            <person name="Lanie J.A."/>
            <person name="Ng W.-L."/>
            <person name="Kazmierczak K.M."/>
            <person name="Andrzejewski T.M."/>
            <person name="Davidsen T.M."/>
            <person name="Wayne K.J."/>
            <person name="Tettelin H."/>
            <person name="Glass J.I."/>
            <person name="Rusch D."/>
            <person name="Podicherti R."/>
            <person name="Tsui H.-C.T."/>
            <person name="Winkler M.E."/>
        </authorList>
    </citation>
    <scope>NUCLEOTIDE SEQUENCE</scope>
</reference>
<evidence type="ECO:0000256" key="1">
    <source>
        <dbReference type="ARBA" id="ARBA00010618"/>
    </source>
</evidence>
<keyword evidence="2" id="KW-0689">Ribosomal protein</keyword>
<dbReference type="HAMAP" id="MF_01326_B">
    <property type="entry name" value="Ribosomal_uL24_B"/>
    <property type="match status" value="1"/>
</dbReference>
<dbReference type="InterPro" id="IPR005824">
    <property type="entry name" value="KOW"/>
</dbReference>
<dbReference type="PANTHER" id="PTHR12903">
    <property type="entry name" value="MITOCHONDRIAL RIBOSOMAL PROTEIN L24"/>
    <property type="match status" value="1"/>
</dbReference>
<dbReference type="SUPFAM" id="SSF50104">
    <property type="entry name" value="Translation proteins SH3-like domain"/>
    <property type="match status" value="1"/>
</dbReference>
<comment type="similarity">
    <text evidence="1">Belongs to the universal ribosomal protein uL24 family.</text>
</comment>
<dbReference type="GO" id="GO:0005840">
    <property type="term" value="C:ribosome"/>
    <property type="evidence" value="ECO:0007669"/>
    <property type="project" value="UniProtKB-KW"/>
</dbReference>
<dbReference type="InterPro" id="IPR057264">
    <property type="entry name" value="Ribosomal_uL24_C"/>
</dbReference>
<dbReference type="GO" id="GO:0003735">
    <property type="term" value="F:structural constituent of ribosome"/>
    <property type="evidence" value="ECO:0007669"/>
    <property type="project" value="InterPro"/>
</dbReference>
<accession>A0A382E3D3</accession>
<dbReference type="EMBL" id="UINC01042374">
    <property type="protein sequence ID" value="SVB44929.1"/>
    <property type="molecule type" value="Genomic_DNA"/>
</dbReference>
<dbReference type="CDD" id="cd06089">
    <property type="entry name" value="KOW_RPL26"/>
    <property type="match status" value="1"/>
</dbReference>
<keyword evidence="3" id="KW-0687">Ribonucleoprotein</keyword>
<dbReference type="InterPro" id="IPR014722">
    <property type="entry name" value="Rib_uL2_dom2"/>
</dbReference>
<dbReference type="GO" id="GO:0006412">
    <property type="term" value="P:translation"/>
    <property type="evidence" value="ECO:0007669"/>
    <property type="project" value="InterPro"/>
</dbReference>
<dbReference type="Pfam" id="PF17136">
    <property type="entry name" value="ribosomal_L24"/>
    <property type="match status" value="1"/>
</dbReference>
<dbReference type="AlphaFoldDB" id="A0A382E3D3"/>
<organism evidence="5">
    <name type="scientific">marine metagenome</name>
    <dbReference type="NCBI Taxonomy" id="408172"/>
    <lineage>
        <taxon>unclassified sequences</taxon>
        <taxon>metagenomes</taxon>
        <taxon>ecological metagenomes</taxon>
    </lineage>
</organism>
<dbReference type="NCBIfam" id="TIGR01079">
    <property type="entry name" value="rplX_bact"/>
    <property type="match status" value="1"/>
</dbReference>
<sequence length="102" mass="11149">MKIRKNDNVLVIKGKDKGRQGPVQSVFPGRGKVLVEGINLVKRHRKAQGMSGAEIVEKELPVAVANVMLVCTHCQKPAKVSNRIMGDGSKGRICKNCEEVIE</sequence>
<evidence type="ECO:0000256" key="2">
    <source>
        <dbReference type="ARBA" id="ARBA00022980"/>
    </source>
</evidence>
<dbReference type="GO" id="GO:1990904">
    <property type="term" value="C:ribonucleoprotein complex"/>
    <property type="evidence" value="ECO:0007669"/>
    <property type="project" value="UniProtKB-KW"/>
</dbReference>
<protein>
    <recommendedName>
        <fullName evidence="4">KOW domain-containing protein</fullName>
    </recommendedName>
</protein>
<gene>
    <name evidence="5" type="ORF">METZ01_LOCUS197783</name>
</gene>
<proteinExistence type="inferred from homology"/>
<dbReference type="InterPro" id="IPR003256">
    <property type="entry name" value="Ribosomal_uL24"/>
</dbReference>
<evidence type="ECO:0000313" key="5">
    <source>
        <dbReference type="EMBL" id="SVB44929.1"/>
    </source>
</evidence>
<dbReference type="GO" id="GO:0003723">
    <property type="term" value="F:RNA binding"/>
    <property type="evidence" value="ECO:0007669"/>
    <property type="project" value="InterPro"/>
</dbReference>
<evidence type="ECO:0000259" key="4">
    <source>
        <dbReference type="SMART" id="SM00739"/>
    </source>
</evidence>
<dbReference type="InterPro" id="IPR005825">
    <property type="entry name" value="Ribosomal_uL24_CS"/>
</dbReference>
<dbReference type="InterPro" id="IPR041988">
    <property type="entry name" value="Ribosomal_uL24_KOW"/>
</dbReference>
<dbReference type="SMART" id="SM00739">
    <property type="entry name" value="KOW"/>
    <property type="match status" value="1"/>
</dbReference>
<name>A0A382E3D3_9ZZZZ</name>
<dbReference type="PROSITE" id="PS01108">
    <property type="entry name" value="RIBOSOMAL_L24"/>
    <property type="match status" value="1"/>
</dbReference>
<dbReference type="Pfam" id="PF00467">
    <property type="entry name" value="KOW"/>
    <property type="match status" value="1"/>
</dbReference>
<dbReference type="InterPro" id="IPR008991">
    <property type="entry name" value="Translation_prot_SH3-like_sf"/>
</dbReference>
<dbReference type="Gene3D" id="2.30.30.30">
    <property type="match status" value="1"/>
</dbReference>